<evidence type="ECO:0000313" key="3">
    <source>
        <dbReference type="Proteomes" id="UP001583177"/>
    </source>
</evidence>
<dbReference type="Pfam" id="PF04909">
    <property type="entry name" value="Amidohydro_2"/>
    <property type="match status" value="1"/>
</dbReference>
<name>A0ABR3X3A9_9PEZI</name>
<feature type="domain" description="Amidohydrolase-related" evidence="1">
    <location>
        <begin position="17"/>
        <end position="312"/>
    </location>
</feature>
<accession>A0ABR3X3A9</accession>
<dbReference type="InterPro" id="IPR052358">
    <property type="entry name" value="Aro_Compnd_Degr_Hydrolases"/>
</dbReference>
<dbReference type="PANTHER" id="PTHR35563:SF2">
    <property type="entry name" value="BARREL METAL-DEPENDENT HYDROLASE, PUTATIVE (AFU_ORTHOLOGUE AFUA_1G16240)-RELATED"/>
    <property type="match status" value="1"/>
</dbReference>
<reference evidence="2 3" key="1">
    <citation type="journal article" date="2024" name="IMA Fungus">
        <title>IMA Genome - F19 : A genome assembly and annotation guide to empower mycologists, including annotated draft genome sequences of Ceratocystis pirilliformis, Diaporthe australafricana, Fusarium ophioides, Paecilomyces lecythidis, and Sporothrix stenoceras.</title>
        <authorList>
            <person name="Aylward J."/>
            <person name="Wilson A.M."/>
            <person name="Visagie C.M."/>
            <person name="Spraker J."/>
            <person name="Barnes I."/>
            <person name="Buitendag C."/>
            <person name="Ceriani C."/>
            <person name="Del Mar Angel L."/>
            <person name="du Plessis D."/>
            <person name="Fuchs T."/>
            <person name="Gasser K."/>
            <person name="Kramer D."/>
            <person name="Li W."/>
            <person name="Munsamy K."/>
            <person name="Piso A."/>
            <person name="Price J.L."/>
            <person name="Sonnekus B."/>
            <person name="Thomas C."/>
            <person name="van der Nest A."/>
            <person name="van Dijk A."/>
            <person name="van Heerden A."/>
            <person name="van Vuuren N."/>
            <person name="Yilmaz N."/>
            <person name="Duong T.A."/>
            <person name="van der Merwe N.A."/>
            <person name="Wingfield M.J."/>
            <person name="Wingfield B.D."/>
        </authorList>
    </citation>
    <scope>NUCLEOTIDE SEQUENCE [LARGE SCALE GENOMIC DNA]</scope>
    <source>
        <strain evidence="2 3">CMW 18300</strain>
    </source>
</reference>
<dbReference type="EMBL" id="JAWRVE010000037">
    <property type="protein sequence ID" value="KAL1870423.1"/>
    <property type="molecule type" value="Genomic_DNA"/>
</dbReference>
<dbReference type="Gene3D" id="3.20.20.140">
    <property type="entry name" value="Metal-dependent hydrolases"/>
    <property type="match status" value="1"/>
</dbReference>
<gene>
    <name evidence="2" type="ORF">Daus18300_005109</name>
</gene>
<evidence type="ECO:0000259" key="1">
    <source>
        <dbReference type="Pfam" id="PF04909"/>
    </source>
</evidence>
<dbReference type="InterPro" id="IPR006680">
    <property type="entry name" value="Amidohydro-rel"/>
</dbReference>
<protein>
    <recommendedName>
        <fullName evidence="1">Amidohydrolase-related domain-containing protein</fullName>
    </recommendedName>
</protein>
<dbReference type="PANTHER" id="PTHR35563">
    <property type="entry name" value="BARREL METAL-DEPENDENT HYDROLASE, PUTATIVE (AFU_ORTHOLOGUE AFUA_1G16240)-RELATED"/>
    <property type="match status" value="1"/>
</dbReference>
<organism evidence="2 3">
    <name type="scientific">Diaporthe australafricana</name>
    <dbReference type="NCBI Taxonomy" id="127596"/>
    <lineage>
        <taxon>Eukaryota</taxon>
        <taxon>Fungi</taxon>
        <taxon>Dikarya</taxon>
        <taxon>Ascomycota</taxon>
        <taxon>Pezizomycotina</taxon>
        <taxon>Sordariomycetes</taxon>
        <taxon>Sordariomycetidae</taxon>
        <taxon>Diaporthales</taxon>
        <taxon>Diaporthaceae</taxon>
        <taxon>Diaporthe</taxon>
    </lineage>
</organism>
<evidence type="ECO:0000313" key="2">
    <source>
        <dbReference type="EMBL" id="KAL1870423.1"/>
    </source>
</evidence>
<dbReference type="Proteomes" id="UP001583177">
    <property type="component" value="Unassembled WGS sequence"/>
</dbReference>
<dbReference type="SUPFAM" id="SSF51556">
    <property type="entry name" value="Metallo-dependent hydrolases"/>
    <property type="match status" value="1"/>
</dbReference>
<comment type="caution">
    <text evidence="2">The sequence shown here is derived from an EMBL/GenBank/DDBJ whole genome shotgun (WGS) entry which is preliminary data.</text>
</comment>
<keyword evidence="3" id="KW-1185">Reference proteome</keyword>
<dbReference type="InterPro" id="IPR032466">
    <property type="entry name" value="Metal_Hydrolase"/>
</dbReference>
<proteinExistence type="predicted"/>
<sequence length="315" mass="36034">MGSYDNDKDVLFPNGGWDTHHHIFEPVKFPYAENRHLTPPAATKEQYNEFKARCGISNSVISHGMSYGDDCTSLKAFIPELGGLELTRGIGIIDPQITTDEELLQMHRAGIRGVRVNLYRYKAMEDVALQKVALREHASRISRLNLPWSLTITTTRTDFWDELEPFIREEIVPAGVGLITDHFGLLKASSMVAPEFRNDVAKQPGFAAIMRLVTEGSLCVKLSAPYRISEDEPEYKDVESLVRAYVDANKERVLWGSDWPHTPRMKVRSHEQAMKETPFLEVDDLAWLRSLRNWLSNEEWDLMMVKNPERLFKSA</sequence>